<evidence type="ECO:0000313" key="2">
    <source>
        <dbReference type="EMBL" id="MBB6510046.1"/>
    </source>
</evidence>
<dbReference type="CDD" id="cd01066">
    <property type="entry name" value="APP_MetAP"/>
    <property type="match status" value="1"/>
</dbReference>
<dbReference type="InterPro" id="IPR000994">
    <property type="entry name" value="Pept_M24"/>
</dbReference>
<sequence>MQEADLDGLLLFQPEAFRYAIGAPAGVATMWGRAGAAIAFVPADAGLALAAVVSDHALPSIRKSAPDVELRSHRIWIDTVDTTDAGSIAQIDQCYRRGGSTGERPETFDREVSFGLLGELLRERGLSEARLGVDVEFMPAADFAALKHHLPRALLTDGSTVLRRLRSVKTPVEIARLRLAANAAEAGIVRMVEAIRPGSSVKSLSDAWKSGAKAFAIGKGVSLSGSWDYISVGPDLSDANATVVPGALIKADVGTLVEGYSSDSARTFVYGEAPPLANDLDKILLEAFAAGLEQILPGNTFGAVHRVVTAAIRRGGLSEYHRGHFGHSVGGSAGIEEWPFFSMGNEELIQPGMVVALETPFYGNGFGALMIEDQFLVTSDGTECMNRLPRGLQKIMY</sequence>
<dbReference type="Pfam" id="PF00557">
    <property type="entry name" value="Peptidase_M24"/>
    <property type="match status" value="1"/>
</dbReference>
<dbReference type="PANTHER" id="PTHR46112">
    <property type="entry name" value="AMINOPEPTIDASE"/>
    <property type="match status" value="1"/>
</dbReference>
<dbReference type="SUPFAM" id="SSF53092">
    <property type="entry name" value="Creatinase/prolidase N-terminal domain"/>
    <property type="match status" value="1"/>
</dbReference>
<dbReference type="AlphaFoldDB" id="A0A7X0MT43"/>
<keyword evidence="3" id="KW-1185">Reference proteome</keyword>
<dbReference type="InterPro" id="IPR029149">
    <property type="entry name" value="Creatin/AminoP/Spt16_N"/>
</dbReference>
<keyword evidence="2" id="KW-0378">Hydrolase</keyword>
<dbReference type="PANTHER" id="PTHR46112:SF2">
    <property type="entry name" value="XAA-PRO AMINOPEPTIDASE P-RELATED"/>
    <property type="match status" value="1"/>
</dbReference>
<comment type="caution">
    <text evidence="2">The sequence shown here is derived from an EMBL/GenBank/DDBJ whole genome shotgun (WGS) entry which is preliminary data.</text>
</comment>
<dbReference type="EMBL" id="JACHBU010000007">
    <property type="protein sequence ID" value="MBB6510046.1"/>
    <property type="molecule type" value="Genomic_DNA"/>
</dbReference>
<dbReference type="InterPro" id="IPR050659">
    <property type="entry name" value="Peptidase_M24B"/>
</dbReference>
<accession>A0A7X0MT43</accession>
<gene>
    <name evidence="2" type="ORF">F4695_003432</name>
</gene>
<evidence type="ECO:0000259" key="1">
    <source>
        <dbReference type="Pfam" id="PF00557"/>
    </source>
</evidence>
<dbReference type="Proteomes" id="UP000585437">
    <property type="component" value="Unassembled WGS sequence"/>
</dbReference>
<dbReference type="SUPFAM" id="SSF55920">
    <property type="entry name" value="Creatinase/aminopeptidase"/>
    <property type="match status" value="1"/>
</dbReference>
<feature type="domain" description="Peptidase M24" evidence="1">
    <location>
        <begin position="176"/>
        <end position="378"/>
    </location>
</feature>
<name>A0A7X0MT43_9HYPH</name>
<keyword evidence="2" id="KW-0031">Aminopeptidase</keyword>
<proteinExistence type="predicted"/>
<evidence type="ECO:0000313" key="3">
    <source>
        <dbReference type="Proteomes" id="UP000585437"/>
    </source>
</evidence>
<dbReference type="Gene3D" id="3.90.230.10">
    <property type="entry name" value="Creatinase/methionine aminopeptidase superfamily"/>
    <property type="match status" value="1"/>
</dbReference>
<protein>
    <submittedName>
        <fullName evidence="2">Xaa-Pro aminopeptidase</fullName>
    </submittedName>
</protein>
<keyword evidence="2" id="KW-0645">Protease</keyword>
<dbReference type="GO" id="GO:0004177">
    <property type="term" value="F:aminopeptidase activity"/>
    <property type="evidence" value="ECO:0007669"/>
    <property type="project" value="UniProtKB-KW"/>
</dbReference>
<reference evidence="2 3" key="1">
    <citation type="submission" date="2020-08" db="EMBL/GenBank/DDBJ databases">
        <title>The Agave Microbiome: Exploring the role of microbial communities in plant adaptations to desert environments.</title>
        <authorList>
            <person name="Partida-Martinez L.P."/>
        </authorList>
    </citation>
    <scope>NUCLEOTIDE SEQUENCE [LARGE SCALE GENOMIC DNA]</scope>
    <source>
        <strain evidence="2 3">AS3.12</strain>
    </source>
</reference>
<dbReference type="InterPro" id="IPR036005">
    <property type="entry name" value="Creatinase/aminopeptidase-like"/>
</dbReference>
<dbReference type="Gene3D" id="3.40.350.10">
    <property type="entry name" value="Creatinase/prolidase N-terminal domain"/>
    <property type="match status" value="1"/>
</dbReference>
<organism evidence="2 3">
    <name type="scientific">Rhizobium soli</name>
    <dbReference type="NCBI Taxonomy" id="424798"/>
    <lineage>
        <taxon>Bacteria</taxon>
        <taxon>Pseudomonadati</taxon>
        <taxon>Pseudomonadota</taxon>
        <taxon>Alphaproteobacteria</taxon>
        <taxon>Hyphomicrobiales</taxon>
        <taxon>Rhizobiaceae</taxon>
        <taxon>Rhizobium/Agrobacterium group</taxon>
        <taxon>Rhizobium</taxon>
    </lineage>
</organism>